<dbReference type="RefSeq" id="WP_182213334.1">
    <property type="nucleotide sequence ID" value="NZ_JACEZS010000001.1"/>
</dbReference>
<evidence type="ECO:0000313" key="2">
    <source>
        <dbReference type="EMBL" id="MBA5604109.1"/>
    </source>
</evidence>
<dbReference type="EMBL" id="JACEZS010000001">
    <property type="protein sequence ID" value="MBA5604109.1"/>
    <property type="molecule type" value="Genomic_DNA"/>
</dbReference>
<dbReference type="Proteomes" id="UP000566711">
    <property type="component" value="Unassembled WGS sequence"/>
</dbReference>
<keyword evidence="3" id="KW-1185">Reference proteome</keyword>
<feature type="region of interest" description="Disordered" evidence="1">
    <location>
        <begin position="405"/>
        <end position="435"/>
    </location>
</feature>
<evidence type="ECO:0000256" key="1">
    <source>
        <dbReference type="SAM" id="MobiDB-lite"/>
    </source>
</evidence>
<name>A0A7W2EDW7_9BURK</name>
<comment type="caution">
    <text evidence="2">The sequence shown here is derived from an EMBL/GenBank/DDBJ whole genome shotgun (WGS) entry which is preliminary data.</text>
</comment>
<accession>A0A7W2EDW7</accession>
<dbReference type="InterPro" id="IPR021242">
    <property type="entry name" value="DUF2799"/>
</dbReference>
<dbReference type="AlphaFoldDB" id="A0A7W2EDW7"/>
<gene>
    <name evidence="2" type="ORF">H3H36_01875</name>
</gene>
<proteinExistence type="predicted"/>
<organism evidence="2 3">
    <name type="scientific">Rugamonas fusca</name>
    <dbReference type="NCBI Taxonomy" id="2758568"/>
    <lineage>
        <taxon>Bacteria</taxon>
        <taxon>Pseudomonadati</taxon>
        <taxon>Pseudomonadota</taxon>
        <taxon>Betaproteobacteria</taxon>
        <taxon>Burkholderiales</taxon>
        <taxon>Oxalobacteraceae</taxon>
        <taxon>Telluria group</taxon>
        <taxon>Rugamonas</taxon>
    </lineage>
</organism>
<sequence>MTRLPRWSTPLILSLPLLLGGCQATMERIADCKAGDWNGIGHKDGVAGEVQNFAERKDFCDSHDGGKGQGDAAAGYLAGWAQGNWDFWSARGVSDGRQALPQSTYERHVASEAVQKQHTPLNRPAYDAGWMIGNADYWNGQGKRDGTDGKPATVKEAARNRAAQQGLRFDEASYTSGWQTGNRTYWQDAGYTDARNGVPDSELKPRVAAARAAGVQVQEDAYHAAWNAEIVNYWKNLGTQDAVSGKAFNMRRAEARAKGLKVYEAEYRQSWENRLVDYWRKAGQDDGYGHPFLLEDRMANAGRDGVFVIPRTRELYTAAWDEQNARYCNPDNAFDLGRHGAGMAFEVCRDPVRNQMKRAYLSGQDYEVAAAKYNRAVSDVDELAGRAREARGRLGRIEREIRANLDNKDRPVNDETQKQDRRREQERRDVADYLQRTERQLDEARRWADRHQQEMERLRRDIYLN</sequence>
<protein>
    <submittedName>
        <fullName evidence="2">DUF2799 domain-containing protein</fullName>
    </submittedName>
</protein>
<reference evidence="2 3" key="1">
    <citation type="submission" date="2020-07" db="EMBL/GenBank/DDBJ databases">
        <title>Novel species isolated from subtropical streams in China.</title>
        <authorList>
            <person name="Lu H."/>
        </authorList>
    </citation>
    <scope>NUCLEOTIDE SEQUENCE [LARGE SCALE GENOMIC DNA]</scope>
    <source>
        <strain evidence="2 3">FT3S</strain>
    </source>
</reference>
<evidence type="ECO:0000313" key="3">
    <source>
        <dbReference type="Proteomes" id="UP000566711"/>
    </source>
</evidence>
<dbReference type="Pfam" id="PF10973">
    <property type="entry name" value="DUF2799"/>
    <property type="match status" value="1"/>
</dbReference>
<dbReference type="PROSITE" id="PS51257">
    <property type="entry name" value="PROKAR_LIPOPROTEIN"/>
    <property type="match status" value="1"/>
</dbReference>